<dbReference type="PANTHER" id="PTHR37984:SF8">
    <property type="entry name" value="CCHC-TYPE DOMAIN-CONTAINING PROTEIN"/>
    <property type="match status" value="1"/>
</dbReference>
<feature type="compositionally biased region" description="Pro residues" evidence="1">
    <location>
        <begin position="187"/>
        <end position="197"/>
    </location>
</feature>
<dbReference type="OrthoDB" id="10053647at2759"/>
<proteinExistence type="predicted"/>
<evidence type="ECO:0000313" key="4">
    <source>
        <dbReference type="Proteomes" id="UP000014760"/>
    </source>
</evidence>
<dbReference type="PANTHER" id="PTHR37984">
    <property type="entry name" value="PROTEIN CBG26694"/>
    <property type="match status" value="1"/>
</dbReference>
<reference evidence="3" key="3">
    <citation type="submission" date="2015-06" db="UniProtKB">
        <authorList>
            <consortium name="EnsemblMetazoa"/>
        </authorList>
    </citation>
    <scope>IDENTIFICATION</scope>
</reference>
<evidence type="ECO:0000256" key="1">
    <source>
        <dbReference type="SAM" id="MobiDB-lite"/>
    </source>
</evidence>
<dbReference type="GO" id="GO:0003676">
    <property type="term" value="F:nucleic acid binding"/>
    <property type="evidence" value="ECO:0007669"/>
    <property type="project" value="InterPro"/>
</dbReference>
<reference evidence="2 4" key="2">
    <citation type="journal article" date="2013" name="Nature">
        <title>Insights into bilaterian evolution from three spiralian genomes.</title>
        <authorList>
            <person name="Simakov O."/>
            <person name="Marletaz F."/>
            <person name="Cho S.J."/>
            <person name="Edsinger-Gonzales E."/>
            <person name="Havlak P."/>
            <person name="Hellsten U."/>
            <person name="Kuo D.H."/>
            <person name="Larsson T."/>
            <person name="Lv J."/>
            <person name="Arendt D."/>
            <person name="Savage R."/>
            <person name="Osoegawa K."/>
            <person name="de Jong P."/>
            <person name="Grimwood J."/>
            <person name="Chapman J.A."/>
            <person name="Shapiro H."/>
            <person name="Aerts A."/>
            <person name="Otillar R.P."/>
            <person name="Terry A.Y."/>
            <person name="Boore J.L."/>
            <person name="Grigoriev I.V."/>
            <person name="Lindberg D.R."/>
            <person name="Seaver E.C."/>
            <person name="Weisblat D.A."/>
            <person name="Putnam N.H."/>
            <person name="Rokhsar D.S."/>
        </authorList>
    </citation>
    <scope>NUCLEOTIDE SEQUENCE</scope>
    <source>
        <strain evidence="2 4">I ESC-2004</strain>
    </source>
</reference>
<feature type="region of interest" description="Disordered" evidence="1">
    <location>
        <begin position="140"/>
        <end position="251"/>
    </location>
</feature>
<dbReference type="EMBL" id="AMQN01006945">
    <property type="status" value="NOT_ANNOTATED_CDS"/>
    <property type="molecule type" value="Genomic_DNA"/>
</dbReference>
<dbReference type="STRING" id="283909.R7UUW0"/>
<evidence type="ECO:0000313" key="3">
    <source>
        <dbReference type="EnsemblMetazoa" id="CapteP199526"/>
    </source>
</evidence>
<reference evidence="4" key="1">
    <citation type="submission" date="2012-12" db="EMBL/GenBank/DDBJ databases">
        <authorList>
            <person name="Hellsten U."/>
            <person name="Grimwood J."/>
            <person name="Chapman J.A."/>
            <person name="Shapiro H."/>
            <person name="Aerts A."/>
            <person name="Otillar R.P."/>
            <person name="Terry A.Y."/>
            <person name="Boore J.L."/>
            <person name="Simakov O."/>
            <person name="Marletaz F."/>
            <person name="Cho S.-J."/>
            <person name="Edsinger-Gonzales E."/>
            <person name="Havlak P."/>
            <person name="Kuo D.-H."/>
            <person name="Larsson T."/>
            <person name="Lv J."/>
            <person name="Arendt D."/>
            <person name="Savage R."/>
            <person name="Osoegawa K."/>
            <person name="de Jong P."/>
            <person name="Lindberg D.R."/>
            <person name="Seaver E.C."/>
            <person name="Weisblat D.A."/>
            <person name="Putnam N.H."/>
            <person name="Grigoriev I.V."/>
            <person name="Rokhsar D.S."/>
        </authorList>
    </citation>
    <scope>NUCLEOTIDE SEQUENCE</scope>
    <source>
        <strain evidence="4">I ESC-2004</strain>
    </source>
</reference>
<dbReference type="InterPro" id="IPR036397">
    <property type="entry name" value="RNaseH_sf"/>
</dbReference>
<dbReference type="EMBL" id="AMQN01006944">
    <property type="status" value="NOT_ANNOTATED_CDS"/>
    <property type="molecule type" value="Genomic_DNA"/>
</dbReference>
<feature type="compositionally biased region" description="Basic residues" evidence="1">
    <location>
        <begin position="239"/>
        <end position="251"/>
    </location>
</feature>
<keyword evidence="4" id="KW-1185">Reference proteome</keyword>
<dbReference type="Proteomes" id="UP000014760">
    <property type="component" value="Unassembled WGS sequence"/>
</dbReference>
<name>R7UUW0_CAPTE</name>
<dbReference type="EMBL" id="KB299620">
    <property type="protein sequence ID" value="ELU07717.1"/>
    <property type="molecule type" value="Genomic_DNA"/>
</dbReference>
<dbReference type="OMA" id="TICTRAG"/>
<dbReference type="Gene3D" id="3.30.420.10">
    <property type="entry name" value="Ribonuclease H-like superfamily/Ribonuclease H"/>
    <property type="match status" value="1"/>
</dbReference>
<dbReference type="HOGENOM" id="CLU_000384_9_0_1"/>
<evidence type="ECO:0000313" key="2">
    <source>
        <dbReference type="EMBL" id="ELU07717.1"/>
    </source>
</evidence>
<accession>R7UUW0</accession>
<evidence type="ECO:0008006" key="5">
    <source>
        <dbReference type="Google" id="ProtNLM"/>
    </source>
</evidence>
<dbReference type="EnsemblMetazoa" id="CapteT199526">
    <property type="protein sequence ID" value="CapteP199526"/>
    <property type="gene ID" value="CapteG199526"/>
</dbReference>
<gene>
    <name evidence="2" type="ORF">CAPTEDRAFT_199526</name>
</gene>
<dbReference type="AlphaFoldDB" id="R7UUW0"/>
<dbReference type="InterPro" id="IPR050951">
    <property type="entry name" value="Retrovirus_Pol_polyprotein"/>
</dbReference>
<organism evidence="2">
    <name type="scientific">Capitella teleta</name>
    <name type="common">Polychaete worm</name>
    <dbReference type="NCBI Taxonomy" id="283909"/>
    <lineage>
        <taxon>Eukaryota</taxon>
        <taxon>Metazoa</taxon>
        <taxon>Spiralia</taxon>
        <taxon>Lophotrochozoa</taxon>
        <taxon>Annelida</taxon>
        <taxon>Polychaeta</taxon>
        <taxon>Sedentaria</taxon>
        <taxon>Scolecida</taxon>
        <taxon>Capitellidae</taxon>
        <taxon>Capitella</taxon>
    </lineage>
</organism>
<sequence>MLFCAQFVKEINPGNSQANGAAEVAVRAAKRLLRKSEHAGEDIFESLLNIRNTKTEGSDTSPAERLLGRPTQTLIPTRRYHGYEFSKREAEKKQDARQNKLLRKHAGKDLPQLRVGDHVRVQPIDGSKKWKEATITKQLSGRSFETSDGLRRNRRMLRRGPSPEHSFAGGSTTQHHRGAPFPTQAQAPPPPQDPPPLDSLHPTRGSEEPGHQAALAPPHEASPLPSTNPDAEEPGIHTRSGRAVKKPARFR</sequence>
<protein>
    <recommendedName>
        <fullName evidence="5">Integrase catalytic domain-containing protein</fullName>
    </recommendedName>
</protein>